<protein>
    <recommendedName>
        <fullName evidence="1">Methyltransferase domain-containing protein</fullName>
    </recommendedName>
</protein>
<feature type="domain" description="Methyltransferase" evidence="1">
    <location>
        <begin position="59"/>
        <end position="157"/>
    </location>
</feature>
<dbReference type="SUPFAM" id="SSF53335">
    <property type="entry name" value="S-adenosyl-L-methionine-dependent methyltransferases"/>
    <property type="match status" value="1"/>
</dbReference>
<dbReference type="InterPro" id="IPR041698">
    <property type="entry name" value="Methyltransf_25"/>
</dbReference>
<evidence type="ECO:0000313" key="2">
    <source>
        <dbReference type="EMBL" id="PJF35747.1"/>
    </source>
</evidence>
<dbReference type="Pfam" id="PF13649">
    <property type="entry name" value="Methyltransf_25"/>
    <property type="match status" value="1"/>
</dbReference>
<proteinExistence type="predicted"/>
<dbReference type="InterPro" id="IPR029063">
    <property type="entry name" value="SAM-dependent_MTases_sf"/>
</dbReference>
<accession>A0A2M8PDW2</accession>
<sequence>MFSSLFSDASAVIAADLNAYYDGLAEHQALLFRDWRAAVQRESAALRRLLRKHNAQRVLDSSGTVGLHAIAAAMHATAVTAVCPTPAVLERAQHNAAQFRLEQAIAFLCADLNALSDSVTGSFDIALLKGGIVTHWLTDQAISAALSALHSLLRPEGVLILSLPAFDLLLEDRPRLVPRHVHENLPDGRAILFDLYDWQATEPLSVLHNIFIVRGDGDSFSATRFGVLQRALRRAELEQLLNTAGFVVQQAEMNGWELHITAERA</sequence>
<dbReference type="AlphaFoldDB" id="A0A2M8PDW2"/>
<gene>
    <name evidence="2" type="ORF">CUN49_09025</name>
</gene>
<dbReference type="CDD" id="cd02440">
    <property type="entry name" value="AdoMet_MTases"/>
    <property type="match status" value="1"/>
</dbReference>
<evidence type="ECO:0000313" key="3">
    <source>
        <dbReference type="Proteomes" id="UP000229681"/>
    </source>
</evidence>
<dbReference type="Proteomes" id="UP000229681">
    <property type="component" value="Unassembled WGS sequence"/>
</dbReference>
<organism evidence="2 3">
    <name type="scientific">Candidatus Thermofonsia Clade 1 bacterium</name>
    <dbReference type="NCBI Taxonomy" id="2364210"/>
    <lineage>
        <taxon>Bacteria</taxon>
        <taxon>Bacillati</taxon>
        <taxon>Chloroflexota</taxon>
        <taxon>Candidatus Thermofontia</taxon>
        <taxon>Candidatus Thermofonsia Clade 1</taxon>
    </lineage>
</organism>
<comment type="caution">
    <text evidence="2">The sequence shown here is derived from an EMBL/GenBank/DDBJ whole genome shotgun (WGS) entry which is preliminary data.</text>
</comment>
<reference evidence="2 3" key="1">
    <citation type="submission" date="2017-11" db="EMBL/GenBank/DDBJ databases">
        <title>Evolution of Phototrophy in the Chloroflexi Phylum Driven by Horizontal Gene Transfer.</title>
        <authorList>
            <person name="Ward L.M."/>
            <person name="Hemp J."/>
            <person name="Shih P.M."/>
            <person name="Mcglynn S.E."/>
            <person name="Fischer W."/>
        </authorList>
    </citation>
    <scope>NUCLEOTIDE SEQUENCE [LARGE SCALE GENOMIC DNA]</scope>
    <source>
        <strain evidence="2">JP3_13</strain>
    </source>
</reference>
<name>A0A2M8PDW2_9CHLR</name>
<dbReference type="EMBL" id="PGTM01000115">
    <property type="protein sequence ID" value="PJF35747.1"/>
    <property type="molecule type" value="Genomic_DNA"/>
</dbReference>
<evidence type="ECO:0000259" key="1">
    <source>
        <dbReference type="Pfam" id="PF13649"/>
    </source>
</evidence>
<dbReference type="Gene3D" id="3.40.50.150">
    <property type="entry name" value="Vaccinia Virus protein VP39"/>
    <property type="match status" value="1"/>
</dbReference>